<accession>A0ABM1FIW3</accession>
<reference evidence="3" key="2">
    <citation type="submission" date="2025-08" db="UniProtKB">
        <authorList>
            <consortium name="RefSeq"/>
        </authorList>
    </citation>
    <scope>IDENTIFICATION</scope>
</reference>
<dbReference type="PANTHER" id="PTHR45654">
    <property type="entry name" value="HOMEOBOX-LEUCINE ZIPPER PROTEIN MERISTEM L1"/>
    <property type="match status" value="1"/>
</dbReference>
<keyword evidence="2" id="KW-1185">Reference proteome</keyword>
<name>A0ABM1FIW3_SOLPN</name>
<feature type="domain" description="HD-Zip IV C-terminal" evidence="1">
    <location>
        <begin position="59"/>
        <end position="191"/>
    </location>
</feature>
<dbReference type="InterPro" id="IPR057993">
    <property type="entry name" value="HD-Zip_IV_C"/>
</dbReference>
<evidence type="ECO:0000313" key="2">
    <source>
        <dbReference type="Proteomes" id="UP000694930"/>
    </source>
</evidence>
<organism evidence="2 3">
    <name type="scientific">Solanum pennellii</name>
    <name type="common">Tomato</name>
    <name type="synonym">Lycopersicon pennellii</name>
    <dbReference type="NCBI Taxonomy" id="28526"/>
    <lineage>
        <taxon>Eukaryota</taxon>
        <taxon>Viridiplantae</taxon>
        <taxon>Streptophyta</taxon>
        <taxon>Embryophyta</taxon>
        <taxon>Tracheophyta</taxon>
        <taxon>Spermatophyta</taxon>
        <taxon>Magnoliopsida</taxon>
        <taxon>eudicotyledons</taxon>
        <taxon>Gunneridae</taxon>
        <taxon>Pentapetalae</taxon>
        <taxon>asterids</taxon>
        <taxon>lamiids</taxon>
        <taxon>Solanales</taxon>
        <taxon>Solanaceae</taxon>
        <taxon>Solanoideae</taxon>
        <taxon>Solaneae</taxon>
        <taxon>Solanum</taxon>
        <taxon>Solanum subgen. Lycopersicon</taxon>
    </lineage>
</organism>
<dbReference type="InterPro" id="IPR042160">
    <property type="entry name" value="HD-Zip_IV"/>
</dbReference>
<proteinExistence type="predicted"/>
<dbReference type="PANTHER" id="PTHR45654:SF9">
    <property type="entry name" value="HOMEOBOX-LEUCINE ZIPPER PROTEIN HDG10-RELATED"/>
    <property type="match status" value="1"/>
</dbReference>
<gene>
    <name evidence="3" type="primary">LOC107003690</name>
</gene>
<evidence type="ECO:0000259" key="1">
    <source>
        <dbReference type="Pfam" id="PF25797"/>
    </source>
</evidence>
<dbReference type="RefSeq" id="XP_015057486.2">
    <property type="nucleotide sequence ID" value="XM_015202000.2"/>
</dbReference>
<evidence type="ECO:0000313" key="3">
    <source>
        <dbReference type="RefSeq" id="XP_015057486.2"/>
    </source>
</evidence>
<dbReference type="GeneID" id="107003690"/>
<dbReference type="Pfam" id="PF25797">
    <property type="entry name" value="PDF2_C"/>
    <property type="match status" value="1"/>
</dbReference>
<dbReference type="Proteomes" id="UP000694930">
    <property type="component" value="Chromosome 11"/>
</dbReference>
<reference evidence="2" key="1">
    <citation type="journal article" date="2014" name="Nat. Genet.">
        <title>The genome of the stress-tolerant wild tomato species Solanum pennellii.</title>
        <authorList>
            <person name="Bolger A."/>
            <person name="Scossa F."/>
            <person name="Bolger M.E."/>
            <person name="Lanz C."/>
            <person name="Maumus F."/>
            <person name="Tohge T."/>
            <person name="Quesneville H."/>
            <person name="Alseekh S."/>
            <person name="Sorensen I."/>
            <person name="Lichtenstein G."/>
            <person name="Fich E.A."/>
            <person name="Conte M."/>
            <person name="Keller H."/>
            <person name="Schneeberger K."/>
            <person name="Schwacke R."/>
            <person name="Ofner I."/>
            <person name="Vrebalov J."/>
            <person name="Xu Y."/>
            <person name="Osorio S."/>
            <person name="Aflitos S.A."/>
            <person name="Schijlen E."/>
            <person name="Jimenez-Gomez J.M."/>
            <person name="Ryngajllo M."/>
            <person name="Kimura S."/>
            <person name="Kumar R."/>
            <person name="Koenig D."/>
            <person name="Headland L.R."/>
            <person name="Maloof J.N."/>
            <person name="Sinha N."/>
            <person name="van Ham R.C."/>
            <person name="Lankhorst R.K."/>
            <person name="Mao L."/>
            <person name="Vogel A."/>
            <person name="Arsova B."/>
            <person name="Panstruga R."/>
            <person name="Fei Z."/>
            <person name="Rose J.K."/>
            <person name="Zamir D."/>
            <person name="Carrari F."/>
            <person name="Giovannoni J.J."/>
            <person name="Weigel D."/>
            <person name="Usadel B."/>
            <person name="Fernie A.R."/>
        </authorList>
    </citation>
    <scope>NUCLEOTIDE SEQUENCE [LARGE SCALE GENOMIC DNA]</scope>
    <source>
        <strain evidence="2">cv. LA0716</strain>
    </source>
</reference>
<protein>
    <submittedName>
        <fullName evidence="3">Homeobox-leucine zipper protein HDG11-like</fullName>
    </submittedName>
</protein>
<sequence>MTFRVITHFVRKKVARGQVRVLHVPSRYHNADIFTRALPLVLFEDFRDSLSIRRPPASTEECWDILTSGNNVIELDRVLTGNFPGNNITIIQPNNMHKEMFVLEETSIDEMGAFLVYAPIDLRAITSIVNGGDATKVPILPSGIIISPDGRLSSNRDNTANAQNGSILTVTFQIMICGDNNPTSRQQKMEISKRRLLMVLKDDVFPFL</sequence>